<evidence type="ECO:0000313" key="7">
    <source>
        <dbReference type="EMBL" id="KUI54735.1"/>
    </source>
</evidence>
<proteinExistence type="predicted"/>
<dbReference type="Pfam" id="PF00106">
    <property type="entry name" value="adh_short"/>
    <property type="match status" value="1"/>
</dbReference>
<evidence type="ECO:0000256" key="4">
    <source>
        <dbReference type="ARBA" id="ARBA00023321"/>
    </source>
</evidence>
<dbReference type="SMART" id="SM01252">
    <property type="entry name" value="KilA-N"/>
    <property type="match status" value="1"/>
</dbReference>
<evidence type="ECO:0000259" key="6">
    <source>
        <dbReference type="PROSITE" id="PS51299"/>
    </source>
</evidence>
<dbReference type="Gene3D" id="3.10.260.10">
    <property type="entry name" value="Transcription regulator HTH, APSES-type DNA-binding domain"/>
    <property type="match status" value="1"/>
</dbReference>
<feature type="domain" description="HTH APSES-type" evidence="6">
    <location>
        <begin position="132"/>
        <end position="242"/>
    </location>
</feature>
<dbReference type="PANTHER" id="PTHR43976">
    <property type="entry name" value="SHORT CHAIN DEHYDROGENASE"/>
    <property type="match status" value="1"/>
</dbReference>
<dbReference type="Proteomes" id="UP000078576">
    <property type="component" value="Unassembled WGS sequence"/>
</dbReference>
<dbReference type="SUPFAM" id="SSF51735">
    <property type="entry name" value="NAD(P)-binding Rossmann-fold domains"/>
    <property type="match status" value="1"/>
</dbReference>
<keyword evidence="3" id="KW-0539">Nucleus</keyword>
<gene>
    <name evidence="7" type="ORF">VP1G_02068</name>
</gene>
<feature type="region of interest" description="Disordered" evidence="5">
    <location>
        <begin position="267"/>
        <end position="288"/>
    </location>
</feature>
<dbReference type="EMBL" id="KN714675">
    <property type="protein sequence ID" value="KUI54735.1"/>
    <property type="molecule type" value="Genomic_DNA"/>
</dbReference>
<dbReference type="InterPro" id="IPR018004">
    <property type="entry name" value="KilA/APSES_HTH"/>
</dbReference>
<dbReference type="SUPFAM" id="SSF54616">
    <property type="entry name" value="DNA-binding domain of Mlu1-box binding protein MBP1"/>
    <property type="match status" value="1"/>
</dbReference>
<dbReference type="GO" id="GO:0030435">
    <property type="term" value="P:sporulation resulting in formation of a cellular spore"/>
    <property type="evidence" value="ECO:0007669"/>
    <property type="project" value="UniProtKB-KW"/>
</dbReference>
<accession>A0A194USS0</accession>
<dbReference type="InterPro" id="IPR036291">
    <property type="entry name" value="NAD(P)-bd_dom_sf"/>
</dbReference>
<dbReference type="Gene3D" id="3.40.50.720">
    <property type="entry name" value="NAD(P)-binding Rossmann-like Domain"/>
    <property type="match status" value="1"/>
</dbReference>
<evidence type="ECO:0000256" key="3">
    <source>
        <dbReference type="ARBA" id="ARBA00023242"/>
    </source>
</evidence>
<keyword evidence="4" id="KW-0183">Conidiation</keyword>
<feature type="region of interest" description="Disordered" evidence="5">
    <location>
        <begin position="24"/>
        <end position="51"/>
    </location>
</feature>
<dbReference type="InterPro" id="IPR003163">
    <property type="entry name" value="Tscrpt_reg_HTH_APSES-type"/>
</dbReference>
<dbReference type="PROSITE" id="PS51299">
    <property type="entry name" value="HTH_APSES"/>
    <property type="match status" value="1"/>
</dbReference>
<sequence>MRPKPTSQINIINCDFSTISFPSRTPSLLSETDDSEVSSNSDDSSETPWSLHDSLEEQLIDPANLDPRCEYPFDEYSSTFHQTDGAAEDDKRVLPITHNHFLTGSMPDYADIVASRRLRRLQLKTGTFDFAYISMPLPEDIVFAVFKSSPRSYCLIRRSSDGYVSATAMFKIAFPSATAKEVHSERVYIRSIPTTKLGNTDNDLWIHPQFALELAEDYRLRNFVQALLDPADILTPPNASDGNPQQITAPPKYHHDAEATRPVVTEPADDPTIQIPQDGSPIARDGKPVPRLFDHRMSLKHREIPNHQLVAYNVAGRTRHLQHINPVTNLLEPDLSSLVVTIDGVIYTRGGSDKQQGAGTVFFHQTCPWTNIAYLNAWDPHTKEQALLEGLCQALIMIRHLVAADPLLREVRIMTSSRELCTLFGLGRDRMGKEDVIVIGKWLKQTDMIYWREIDQCWRDIADGKACRPVDVRLWWVSEENVQSATEMAIAEMYRVDGRDWYEENGNGHDMLKIDKSSDATDSNTTNNNMCGIDIVTAAENAVRPLLDHIVFVPPQVVVENGSEAIARWTFETRMKHKQALLYLEVAALGLRDITNTIQAYVSRGNQHRGHWEAYSRHTALARAHQAAAVHFDYFKAQHDVLAHPVTAFDEQSGDFMDLDATGEDFVQVVVEMVMADEEANQAVNQVEWAKVPPTSTVRMVSTTINPELPKFTTPKRPLTWLITGCSSGFGLAIARKAQASGHKVIATSRNPGKTPELVQEIESNGGKWAQLDLDDPDNASIIDSLEAEGFHIDVLVNNAGFGLLQAAEHFREDEVRAQLETVFFGPYRITRAALPYMRGRRFGIIVNISTGSSLEARESMAVYGAAKAAFDGVAKTMAREVAEFNIRTLIVFLGGFNTAMGTSVISGKDPIAEDYKGTKVDETLKFMSGGKFVADGDTLKAVNAIYEVAMGEGIGAGKVGELFLPLGRDTEARVRLVRDRLDHCWEVFGDVATNVYLEK</sequence>
<keyword evidence="8" id="KW-1185">Reference proteome</keyword>
<dbReference type="GO" id="GO:0003677">
    <property type="term" value="F:DNA binding"/>
    <property type="evidence" value="ECO:0007669"/>
    <property type="project" value="InterPro"/>
</dbReference>
<dbReference type="OrthoDB" id="1933717at2759"/>
<organism evidence="7 8">
    <name type="scientific">Cytospora mali</name>
    <name type="common">Apple Valsa canker fungus</name>
    <name type="synonym">Valsa mali</name>
    <dbReference type="NCBI Taxonomy" id="578113"/>
    <lineage>
        <taxon>Eukaryota</taxon>
        <taxon>Fungi</taxon>
        <taxon>Dikarya</taxon>
        <taxon>Ascomycota</taxon>
        <taxon>Pezizomycotina</taxon>
        <taxon>Sordariomycetes</taxon>
        <taxon>Sordariomycetidae</taxon>
        <taxon>Diaporthales</taxon>
        <taxon>Cytosporaceae</taxon>
        <taxon>Cytospora</taxon>
    </lineage>
</organism>
<evidence type="ECO:0000256" key="5">
    <source>
        <dbReference type="SAM" id="MobiDB-lite"/>
    </source>
</evidence>
<evidence type="ECO:0000256" key="2">
    <source>
        <dbReference type="ARBA" id="ARBA00022969"/>
    </source>
</evidence>
<dbReference type="PRINTS" id="PR00080">
    <property type="entry name" value="SDRFAMILY"/>
</dbReference>
<evidence type="ECO:0000256" key="1">
    <source>
        <dbReference type="ARBA" id="ARBA00004123"/>
    </source>
</evidence>
<dbReference type="InterPro" id="IPR036887">
    <property type="entry name" value="HTH_APSES_sf"/>
</dbReference>
<dbReference type="GO" id="GO:0048315">
    <property type="term" value="P:conidium formation"/>
    <property type="evidence" value="ECO:0007669"/>
    <property type="project" value="UniProtKB-KW"/>
</dbReference>
<dbReference type="PANTHER" id="PTHR43976:SF6">
    <property type="entry name" value="OXIDOREDUCTASE, PUTATIVE (AFU_ORTHOLOGUE AFUA_1G13950)-RELATED"/>
    <property type="match status" value="1"/>
</dbReference>
<dbReference type="InterPro" id="IPR002347">
    <property type="entry name" value="SDR_fam"/>
</dbReference>
<evidence type="ECO:0000313" key="8">
    <source>
        <dbReference type="Proteomes" id="UP000078576"/>
    </source>
</evidence>
<protein>
    <submittedName>
        <fullName evidence="7">Retinol dehydrogenase 8</fullName>
    </submittedName>
</protein>
<dbReference type="PRINTS" id="PR00081">
    <property type="entry name" value="GDHRDH"/>
</dbReference>
<keyword evidence="2" id="KW-0749">Sporulation</keyword>
<dbReference type="AlphaFoldDB" id="A0A194USS0"/>
<dbReference type="GO" id="GO:0005634">
    <property type="term" value="C:nucleus"/>
    <property type="evidence" value="ECO:0007669"/>
    <property type="project" value="UniProtKB-SubCell"/>
</dbReference>
<name>A0A194USS0_CYTMA</name>
<dbReference type="STRING" id="694573.A0A194USS0"/>
<dbReference type="InterPro" id="IPR051911">
    <property type="entry name" value="SDR_oxidoreductase"/>
</dbReference>
<reference evidence="8" key="1">
    <citation type="submission" date="2014-12" db="EMBL/GenBank/DDBJ databases">
        <title>Genome Sequence of Valsa Canker Pathogens Uncovers a Specific Adaption of Colonization on Woody Bark.</title>
        <authorList>
            <person name="Yin Z."/>
            <person name="Liu H."/>
            <person name="Gao X."/>
            <person name="Li Z."/>
            <person name="Song N."/>
            <person name="Ke X."/>
            <person name="Dai Q."/>
            <person name="Wu Y."/>
            <person name="Sun Y."/>
            <person name="Xu J.-R."/>
            <person name="Kang Z.K."/>
            <person name="Wang L."/>
            <person name="Huang L."/>
        </authorList>
    </citation>
    <scope>NUCLEOTIDE SEQUENCE [LARGE SCALE GENOMIC DNA]</scope>
    <source>
        <strain evidence="8">SXYL134</strain>
    </source>
</reference>
<comment type="subcellular location">
    <subcellularLocation>
        <location evidence="1">Nucleus</location>
    </subcellularLocation>
</comment>